<dbReference type="AlphaFoldDB" id="X1IP01"/>
<reference evidence="1" key="1">
    <citation type="journal article" date="2014" name="Front. Microbiol.">
        <title>High frequency of phylogenetically diverse reductive dehalogenase-homologous genes in deep subseafloor sedimentary metagenomes.</title>
        <authorList>
            <person name="Kawai M."/>
            <person name="Futagami T."/>
            <person name="Toyoda A."/>
            <person name="Takaki Y."/>
            <person name="Nishi S."/>
            <person name="Hori S."/>
            <person name="Arai W."/>
            <person name="Tsubouchi T."/>
            <person name="Morono Y."/>
            <person name="Uchiyama I."/>
            <person name="Ito T."/>
            <person name="Fujiyama A."/>
            <person name="Inagaki F."/>
            <person name="Takami H."/>
        </authorList>
    </citation>
    <scope>NUCLEOTIDE SEQUENCE</scope>
    <source>
        <strain evidence="1">Expedition CK06-06</strain>
    </source>
</reference>
<name>X1IP01_9ZZZZ</name>
<comment type="caution">
    <text evidence="1">The sequence shown here is derived from an EMBL/GenBank/DDBJ whole genome shotgun (WGS) entry which is preliminary data.</text>
</comment>
<organism evidence="1">
    <name type="scientific">marine sediment metagenome</name>
    <dbReference type="NCBI Taxonomy" id="412755"/>
    <lineage>
        <taxon>unclassified sequences</taxon>
        <taxon>metagenomes</taxon>
        <taxon>ecological metagenomes</taxon>
    </lineage>
</organism>
<accession>X1IP01</accession>
<gene>
    <name evidence="1" type="ORF">S03H2_41164</name>
</gene>
<proteinExistence type="predicted"/>
<evidence type="ECO:0008006" key="2">
    <source>
        <dbReference type="Google" id="ProtNLM"/>
    </source>
</evidence>
<evidence type="ECO:0000313" key="1">
    <source>
        <dbReference type="EMBL" id="GAH67854.1"/>
    </source>
</evidence>
<sequence>MFKPPFRIKNMMPGIIMGWPYSIESIPSGWHLCDGTAGTVDLRNCYLACAGDAYTPMQSFGDDNQAHAFTGDGHNHQYVVGTDIPVGTGERLDIDSANVTGTTDEADNRPQTKAICWIQKL</sequence>
<protein>
    <recommendedName>
        <fullName evidence="2">Phage tail collar domain-containing protein</fullName>
    </recommendedName>
</protein>
<dbReference type="EMBL" id="BARU01025558">
    <property type="protein sequence ID" value="GAH67854.1"/>
    <property type="molecule type" value="Genomic_DNA"/>
</dbReference>
<dbReference type="SUPFAM" id="SSF88874">
    <property type="entry name" value="Receptor-binding domain of short tail fibre protein gp12"/>
    <property type="match status" value="1"/>
</dbReference>